<reference evidence="2 3" key="1">
    <citation type="submission" date="2020-02" db="EMBL/GenBank/DDBJ databases">
        <authorList>
            <person name="Kim Y.B."/>
            <person name="Roh S.W."/>
        </authorList>
    </citation>
    <scope>NUCLEOTIDE SEQUENCE [LARGE SCALE GENOMIC DNA]</scope>
    <source>
        <strain evidence="2 3">DSM 103574</strain>
    </source>
</reference>
<organism evidence="2 3">
    <name type="scientific">Aminipila butyrica</name>
    <dbReference type="NCBI Taxonomy" id="433296"/>
    <lineage>
        <taxon>Bacteria</taxon>
        <taxon>Bacillati</taxon>
        <taxon>Bacillota</taxon>
        <taxon>Clostridia</taxon>
        <taxon>Peptostreptococcales</taxon>
        <taxon>Anaerovoracaceae</taxon>
        <taxon>Aminipila</taxon>
    </lineage>
</organism>
<dbReference type="PANTHER" id="PTHR35807:SF2">
    <property type="entry name" value="TRANSCRIPTIONAL ACTIVATOR DOMAIN"/>
    <property type="match status" value="1"/>
</dbReference>
<dbReference type="SUPFAM" id="SSF48452">
    <property type="entry name" value="TPR-like"/>
    <property type="match status" value="1"/>
</dbReference>
<dbReference type="Proteomes" id="UP000466848">
    <property type="component" value="Chromosome"/>
</dbReference>
<dbReference type="PANTHER" id="PTHR35807">
    <property type="entry name" value="TRANSCRIPTIONAL REGULATOR REDD-RELATED"/>
    <property type="match status" value="1"/>
</dbReference>
<dbReference type="InterPro" id="IPR036388">
    <property type="entry name" value="WH-like_DNA-bd_sf"/>
</dbReference>
<accession>A0A858BSI3</accession>
<dbReference type="SMART" id="SM01043">
    <property type="entry name" value="BTAD"/>
    <property type="match status" value="1"/>
</dbReference>
<dbReference type="EMBL" id="CP048649">
    <property type="protein sequence ID" value="QIB68931.1"/>
    <property type="molecule type" value="Genomic_DNA"/>
</dbReference>
<gene>
    <name evidence="2" type="ORF">Ami103574_06160</name>
</gene>
<proteinExistence type="predicted"/>
<keyword evidence="3" id="KW-1185">Reference proteome</keyword>
<protein>
    <recommendedName>
        <fullName evidence="1">Bacterial transcriptional activator domain-containing protein</fullName>
    </recommendedName>
</protein>
<feature type="domain" description="Bacterial transcriptional activator" evidence="1">
    <location>
        <begin position="104"/>
        <end position="247"/>
    </location>
</feature>
<evidence type="ECO:0000313" key="3">
    <source>
        <dbReference type="Proteomes" id="UP000466848"/>
    </source>
</evidence>
<dbReference type="InterPro" id="IPR005158">
    <property type="entry name" value="BTAD"/>
</dbReference>
<dbReference type="KEGG" id="abut:Ami103574_06160"/>
<dbReference type="InterPro" id="IPR051677">
    <property type="entry name" value="AfsR-DnrI-RedD_regulator"/>
</dbReference>
<evidence type="ECO:0000313" key="2">
    <source>
        <dbReference type="EMBL" id="QIB68931.1"/>
    </source>
</evidence>
<dbReference type="GO" id="GO:0006355">
    <property type="term" value="P:regulation of DNA-templated transcription"/>
    <property type="evidence" value="ECO:0007669"/>
    <property type="project" value="InterPro"/>
</dbReference>
<dbReference type="Gene3D" id="1.25.40.10">
    <property type="entry name" value="Tetratricopeptide repeat domain"/>
    <property type="match status" value="1"/>
</dbReference>
<dbReference type="RefSeq" id="WP_163065794.1">
    <property type="nucleotide sequence ID" value="NZ_CP048649.1"/>
</dbReference>
<dbReference type="AlphaFoldDB" id="A0A858BSI3"/>
<dbReference type="Gene3D" id="1.10.10.10">
    <property type="entry name" value="Winged helix-like DNA-binding domain superfamily/Winged helix DNA-binding domain"/>
    <property type="match status" value="1"/>
</dbReference>
<dbReference type="InterPro" id="IPR016032">
    <property type="entry name" value="Sig_transdc_resp-reg_C-effctor"/>
</dbReference>
<dbReference type="InterPro" id="IPR011990">
    <property type="entry name" value="TPR-like_helical_dom_sf"/>
</dbReference>
<dbReference type="GO" id="GO:0003677">
    <property type="term" value="F:DNA binding"/>
    <property type="evidence" value="ECO:0007669"/>
    <property type="project" value="InterPro"/>
</dbReference>
<dbReference type="Pfam" id="PF03704">
    <property type="entry name" value="BTAD"/>
    <property type="match status" value="1"/>
</dbReference>
<dbReference type="SUPFAM" id="SSF46894">
    <property type="entry name" value="C-terminal effector domain of the bipartite response regulators"/>
    <property type="match status" value="1"/>
</dbReference>
<evidence type="ECO:0000259" key="1">
    <source>
        <dbReference type="SMART" id="SM01043"/>
    </source>
</evidence>
<name>A0A858BSI3_9FIRM</name>
<sequence length="391" mass="45990">MTELMVNMMGRVEFKYGEKNLEHKLSNKGIALISLLMLHMEKGVSRERLISFLWADSDEEAAKYNLRYNLWNIKKVIHADKSGHEFIVANKDYCQLNHDYDFESDLLKLMTFESRGADPSIEELYSCKQLFRGDFLEGIYLRNCDEFNEKIILERIVYQNKYVALLNAIAEKYEVYENFEECVTILNELVCIEPYNEKVVQRQMKAYIGLGKRSEAINCYKKFEAALRSDLNISPTQELKLLYNELLEKPQVIMKAFSRNGSLKRQKMEIEVQCIENIDYFCMADIVRKIILQGDRKYIFGLNKCYLDDLNFIQLEVGLGYEKLHSDKCCLYTSLPSVRIVDAFIKFILYINEIYVLHIRISGTEKMDQISRYIINYLKQLQAAELYIKES</sequence>